<evidence type="ECO:0000256" key="2">
    <source>
        <dbReference type="ARBA" id="ARBA00022679"/>
    </source>
</evidence>
<dbReference type="Gene3D" id="3.90.1510.10">
    <property type="entry name" value="Glycerate kinase, domain 2"/>
    <property type="match status" value="1"/>
</dbReference>
<dbReference type="Gene3D" id="3.40.50.10350">
    <property type="entry name" value="Glycerate kinase, domain 1"/>
    <property type="match status" value="1"/>
</dbReference>
<comment type="similarity">
    <text evidence="1 4">Belongs to the glycerate kinase type-1 family.</text>
</comment>
<dbReference type="PIRSF" id="PIRSF006078">
    <property type="entry name" value="GlxK"/>
    <property type="match status" value="1"/>
</dbReference>
<protein>
    <submittedName>
        <fullName evidence="5">Glycerate kinase</fullName>
    </submittedName>
</protein>
<dbReference type="RefSeq" id="WP_173291488.1">
    <property type="nucleotide sequence ID" value="NZ_AP021888.1"/>
</dbReference>
<dbReference type="AlphaFoldDB" id="A0A6F8PNL8"/>
<keyword evidence="2 4" id="KW-0808">Transferase</keyword>
<dbReference type="InterPro" id="IPR018197">
    <property type="entry name" value="Glycerate_kinase_RE-like"/>
</dbReference>
<dbReference type="SUPFAM" id="SSF110738">
    <property type="entry name" value="Glycerate kinase I"/>
    <property type="match status" value="1"/>
</dbReference>
<dbReference type="PANTHER" id="PTHR21599:SF0">
    <property type="entry name" value="GLYCERATE KINASE"/>
    <property type="match status" value="1"/>
</dbReference>
<dbReference type="InterPro" id="IPR018193">
    <property type="entry name" value="Glyc_kinase_flavodox-like_fold"/>
</dbReference>
<sequence length="392" mass="41732">MNPIHPQVPKTLLVAPDSFKGSLSAVAICQSVEKVVKKMGWPIQVVSRPMSDGGEGFVDAVLYAGLAQSVTLEVQNPIGKAVSATFAWQPDSRTAIVEMAQASGLPLLSQDERNPLKASSYGTGQLLVRAIEMGAKKIVLGLGGSATNDGGAGALQALGFQMLNSHNQSIGPGPKGLSELSKIGFEPQGQITLERLQSIEWVIACDVTNPLLGPLGATAVFGPQKGVTPALYSMIETSLQHFADLMERRFKRSVRNLPGAGAAGGMAGGFVGFLDAKLVSGFTLLADLLALENLFEEQKIDCVLTAEGKIDEQTQYGKLPAQIALMAQRHHVPCVAICGKLEASLQDLPMFKALHSIHEHLPPETPLEILLTQTPQNLTKTLKQHLPTWLAN</sequence>
<proteinExistence type="inferred from homology"/>
<dbReference type="NCBIfam" id="TIGR00045">
    <property type="entry name" value="glycerate kinase"/>
    <property type="match status" value="1"/>
</dbReference>
<dbReference type="EMBL" id="AP021888">
    <property type="protein sequence ID" value="BBP43709.1"/>
    <property type="molecule type" value="Genomic_DNA"/>
</dbReference>
<dbReference type="GO" id="GO:0008887">
    <property type="term" value="F:glycerate kinase activity"/>
    <property type="evidence" value="ECO:0007669"/>
    <property type="project" value="UniProtKB-UniRule"/>
</dbReference>
<name>A0A6F8PNL8_9GAMM</name>
<dbReference type="PANTHER" id="PTHR21599">
    <property type="entry name" value="GLYCERATE KINASE"/>
    <property type="match status" value="1"/>
</dbReference>
<reference evidence="6" key="1">
    <citation type="submission" date="2019-11" db="EMBL/GenBank/DDBJ databases">
        <title>Isolation and characterization of two novel species in the genus Thiomicrorhabdus.</title>
        <authorList>
            <person name="Mochizuki J."/>
            <person name="Kojima H."/>
            <person name="Fukui M."/>
        </authorList>
    </citation>
    <scope>NUCLEOTIDE SEQUENCE [LARGE SCALE GENOMIC DNA]</scope>
    <source>
        <strain evidence="6">AkT22</strain>
    </source>
</reference>
<dbReference type="Pfam" id="PF02595">
    <property type="entry name" value="Gly_kinase"/>
    <property type="match status" value="1"/>
</dbReference>
<evidence type="ECO:0000313" key="6">
    <source>
        <dbReference type="Proteomes" id="UP000501466"/>
    </source>
</evidence>
<evidence type="ECO:0000256" key="1">
    <source>
        <dbReference type="ARBA" id="ARBA00006284"/>
    </source>
</evidence>
<accession>A0A6F8PNL8</accession>
<dbReference type="KEGG" id="tzo:THMIRHAT_14550"/>
<gene>
    <name evidence="5" type="ORF">THMIRHAT_14550</name>
</gene>
<dbReference type="InterPro" id="IPR004381">
    <property type="entry name" value="Glycerate_kinase"/>
</dbReference>
<organism evidence="5 6">
    <name type="scientific">Thiosulfativibrio zosterae</name>
    <dbReference type="NCBI Taxonomy" id="2675053"/>
    <lineage>
        <taxon>Bacteria</taxon>
        <taxon>Pseudomonadati</taxon>
        <taxon>Pseudomonadota</taxon>
        <taxon>Gammaproteobacteria</taxon>
        <taxon>Thiotrichales</taxon>
        <taxon>Piscirickettsiaceae</taxon>
        <taxon>Thiosulfativibrio</taxon>
    </lineage>
</organism>
<keyword evidence="6" id="KW-1185">Reference proteome</keyword>
<dbReference type="Proteomes" id="UP000501466">
    <property type="component" value="Chromosome"/>
</dbReference>
<keyword evidence="3 4" id="KW-0418">Kinase</keyword>
<dbReference type="GO" id="GO:0031388">
    <property type="term" value="P:organic acid phosphorylation"/>
    <property type="evidence" value="ECO:0007669"/>
    <property type="project" value="UniProtKB-UniRule"/>
</dbReference>
<evidence type="ECO:0000256" key="3">
    <source>
        <dbReference type="ARBA" id="ARBA00022777"/>
    </source>
</evidence>
<evidence type="ECO:0000313" key="5">
    <source>
        <dbReference type="EMBL" id="BBP43709.1"/>
    </source>
</evidence>
<dbReference type="InterPro" id="IPR036129">
    <property type="entry name" value="Glycerate_kinase_sf"/>
</dbReference>
<evidence type="ECO:0000256" key="4">
    <source>
        <dbReference type="PIRNR" id="PIRNR006078"/>
    </source>
</evidence>